<dbReference type="RefSeq" id="WP_379867476.1">
    <property type="nucleotide sequence ID" value="NZ_JBHTBW010000081.1"/>
</dbReference>
<feature type="compositionally biased region" description="Low complexity" evidence="1">
    <location>
        <begin position="35"/>
        <end position="51"/>
    </location>
</feature>
<evidence type="ECO:0000313" key="3">
    <source>
        <dbReference type="Proteomes" id="UP001596500"/>
    </source>
</evidence>
<protein>
    <submittedName>
        <fullName evidence="2">Uncharacterized protein</fullName>
    </submittedName>
</protein>
<accession>A0ABW2RQU3</accession>
<feature type="compositionally biased region" description="Basic and acidic residues" evidence="1">
    <location>
        <begin position="1"/>
        <end position="10"/>
    </location>
</feature>
<keyword evidence="3" id="KW-1185">Reference proteome</keyword>
<dbReference type="EMBL" id="JBHTBW010000081">
    <property type="protein sequence ID" value="MFC7443147.1"/>
    <property type="molecule type" value="Genomic_DNA"/>
</dbReference>
<reference evidence="3" key="1">
    <citation type="journal article" date="2019" name="Int. J. Syst. Evol. Microbiol.">
        <title>The Global Catalogue of Microorganisms (GCM) 10K type strain sequencing project: providing services to taxonomists for standard genome sequencing and annotation.</title>
        <authorList>
            <consortium name="The Broad Institute Genomics Platform"/>
            <consortium name="The Broad Institute Genome Sequencing Center for Infectious Disease"/>
            <person name="Wu L."/>
            <person name="Ma J."/>
        </authorList>
    </citation>
    <scope>NUCLEOTIDE SEQUENCE [LARGE SCALE GENOMIC DNA]</scope>
    <source>
        <strain evidence="3">CGMCC 1.12942</strain>
    </source>
</reference>
<feature type="region of interest" description="Disordered" evidence="1">
    <location>
        <begin position="1"/>
        <end position="59"/>
    </location>
</feature>
<dbReference type="Proteomes" id="UP001596500">
    <property type="component" value="Unassembled WGS sequence"/>
</dbReference>
<gene>
    <name evidence="2" type="ORF">ACFQNG_18950</name>
</gene>
<sequence>MAHSDEKNEKTNNSSGFHIHVGGDVGNNSVIGDFSGNSGDINSNNVNSNNNAAEGEETKEQAFVRLSNELLQLLEQSTDLLEQEKKEVVDLVSASQPSVQKGEPNTTILTLLRQKLTILREKISQPSPILQNMASLSEVIGLFLGS</sequence>
<dbReference type="InterPro" id="IPR018152">
    <property type="entry name" value="SOD_Cu/Zn_BS"/>
</dbReference>
<name>A0ABW2RQU3_9BACL</name>
<proteinExistence type="predicted"/>
<comment type="caution">
    <text evidence="2">The sequence shown here is derived from an EMBL/GenBank/DDBJ whole genome shotgun (WGS) entry which is preliminary data.</text>
</comment>
<organism evidence="2 3">
    <name type="scientific">Laceyella putida</name>
    <dbReference type="NCBI Taxonomy" id="110101"/>
    <lineage>
        <taxon>Bacteria</taxon>
        <taxon>Bacillati</taxon>
        <taxon>Bacillota</taxon>
        <taxon>Bacilli</taxon>
        <taxon>Bacillales</taxon>
        <taxon>Thermoactinomycetaceae</taxon>
        <taxon>Laceyella</taxon>
    </lineage>
</organism>
<dbReference type="PROSITE" id="PS00087">
    <property type="entry name" value="SOD_CU_ZN_1"/>
    <property type="match status" value="1"/>
</dbReference>
<evidence type="ECO:0000256" key="1">
    <source>
        <dbReference type="SAM" id="MobiDB-lite"/>
    </source>
</evidence>
<evidence type="ECO:0000313" key="2">
    <source>
        <dbReference type="EMBL" id="MFC7443147.1"/>
    </source>
</evidence>